<dbReference type="Pfam" id="PF05729">
    <property type="entry name" value="NACHT"/>
    <property type="match status" value="1"/>
</dbReference>
<feature type="repeat" description="WD" evidence="3">
    <location>
        <begin position="1341"/>
        <end position="1376"/>
    </location>
</feature>
<feature type="repeat" description="WD" evidence="3">
    <location>
        <begin position="1174"/>
        <end position="1213"/>
    </location>
</feature>
<keyword evidence="7" id="KW-1185">Reference proteome</keyword>
<feature type="repeat" description="WD" evidence="3">
    <location>
        <begin position="1518"/>
        <end position="1559"/>
    </location>
</feature>
<dbReference type="SUPFAM" id="SSF52540">
    <property type="entry name" value="P-loop containing nucleoside triphosphate hydrolases"/>
    <property type="match status" value="2"/>
</dbReference>
<dbReference type="Gene3D" id="2.160.20.80">
    <property type="entry name" value="E3 ubiquitin-protein ligase SopA"/>
    <property type="match status" value="2"/>
</dbReference>
<dbReference type="InterPro" id="IPR001646">
    <property type="entry name" value="5peptide_repeat"/>
</dbReference>
<dbReference type="PANTHER" id="PTHR44019:SF8">
    <property type="entry name" value="POC1 CENTRIOLAR PROTEIN HOMOLOG"/>
    <property type="match status" value="1"/>
</dbReference>
<keyword evidence="4" id="KW-0175">Coiled coil</keyword>
<dbReference type="InterPro" id="IPR001680">
    <property type="entry name" value="WD40_rpt"/>
</dbReference>
<name>A0ABP1GFW1_9EUKA</name>
<protein>
    <submittedName>
        <fullName evidence="6">Pentapeptide_repeats-containing protein</fullName>
    </submittedName>
</protein>
<dbReference type="SUPFAM" id="SSF141571">
    <property type="entry name" value="Pentapeptide repeat-like"/>
    <property type="match status" value="1"/>
</dbReference>
<accession>A0ABP1GFW1</accession>
<dbReference type="SMART" id="SM00320">
    <property type="entry name" value="WD40"/>
    <property type="match status" value="11"/>
</dbReference>
<keyword evidence="2" id="KW-0677">Repeat</keyword>
<dbReference type="SUPFAM" id="SSF101908">
    <property type="entry name" value="Putative isomerase YbhE"/>
    <property type="match status" value="1"/>
</dbReference>
<evidence type="ECO:0000256" key="3">
    <source>
        <dbReference type="PROSITE-ProRule" id="PRU00221"/>
    </source>
</evidence>
<dbReference type="PROSITE" id="PS50082">
    <property type="entry name" value="WD_REPEATS_2"/>
    <property type="match status" value="9"/>
</dbReference>
<feature type="repeat" description="WD" evidence="3">
    <location>
        <begin position="1273"/>
        <end position="1306"/>
    </location>
</feature>
<evidence type="ECO:0000313" key="7">
    <source>
        <dbReference type="Proteomes" id="UP001642409"/>
    </source>
</evidence>
<organism evidence="6 7">
    <name type="scientific">Hexamita inflata</name>
    <dbReference type="NCBI Taxonomy" id="28002"/>
    <lineage>
        <taxon>Eukaryota</taxon>
        <taxon>Metamonada</taxon>
        <taxon>Diplomonadida</taxon>
        <taxon>Hexamitidae</taxon>
        <taxon>Hexamitinae</taxon>
        <taxon>Hexamita</taxon>
    </lineage>
</organism>
<dbReference type="Gene3D" id="1.20.5.340">
    <property type="match status" value="1"/>
</dbReference>
<feature type="repeat" description="WD" evidence="3">
    <location>
        <begin position="1221"/>
        <end position="1255"/>
    </location>
</feature>
<dbReference type="InterPro" id="IPR019775">
    <property type="entry name" value="WD40_repeat_CS"/>
</dbReference>
<dbReference type="SUPFAM" id="SSF50978">
    <property type="entry name" value="WD40 repeat-like"/>
    <property type="match status" value="2"/>
</dbReference>
<feature type="coiled-coil region" evidence="4">
    <location>
        <begin position="8"/>
        <end position="56"/>
    </location>
</feature>
<dbReference type="Pfam" id="PF00805">
    <property type="entry name" value="Pentapeptide"/>
    <property type="match status" value="2"/>
</dbReference>
<dbReference type="InterPro" id="IPR027417">
    <property type="entry name" value="P-loop_NTPase"/>
</dbReference>
<dbReference type="Proteomes" id="UP001642409">
    <property type="component" value="Unassembled WGS sequence"/>
</dbReference>
<evidence type="ECO:0000259" key="5">
    <source>
        <dbReference type="Pfam" id="PF05729"/>
    </source>
</evidence>
<dbReference type="InterPro" id="IPR007111">
    <property type="entry name" value="NACHT_NTPase"/>
</dbReference>
<dbReference type="PRINTS" id="PR00320">
    <property type="entry name" value="GPROTEINBRPT"/>
</dbReference>
<proteinExistence type="predicted"/>
<feature type="repeat" description="WD" evidence="3">
    <location>
        <begin position="1428"/>
        <end position="1462"/>
    </location>
</feature>
<dbReference type="Pfam" id="PF00400">
    <property type="entry name" value="WD40"/>
    <property type="match status" value="10"/>
</dbReference>
<gene>
    <name evidence="6" type="ORF">HINF_LOCUS930</name>
</gene>
<dbReference type="EMBL" id="CAXDID020000002">
    <property type="protein sequence ID" value="CAL5970990.1"/>
    <property type="molecule type" value="Genomic_DNA"/>
</dbReference>
<dbReference type="CDD" id="cd00200">
    <property type="entry name" value="WD40"/>
    <property type="match status" value="1"/>
</dbReference>
<evidence type="ECO:0000256" key="4">
    <source>
        <dbReference type="SAM" id="Coils"/>
    </source>
</evidence>
<comment type="caution">
    <text evidence="6">The sequence shown here is derived from an EMBL/GenBank/DDBJ whole genome shotgun (WGS) entry which is preliminary data.</text>
</comment>
<dbReference type="InterPro" id="IPR020472">
    <property type="entry name" value="WD40_PAC1"/>
</dbReference>
<dbReference type="InterPro" id="IPR036322">
    <property type="entry name" value="WD40_repeat_dom_sf"/>
</dbReference>
<sequence>MTEVQGDVKQTNKQMTEVQGDVKQTNKQLTEVQGDVKQTNKQMTEVQGDVKQTNKQLNGIYGCLKQIAKYILPKNLQIIEQKIIQVQQEQCDQRINLLDSYIDLYADQYSYLDGQFNLINQLNQSKNLAFEIAKQFIEDQNQKVLLINGDIGTGKTLFSYYLTSHLLLIKNIDSILPIYIYLPELSNQNQLFDSSNKQYFETLYKELNISDIEQYLYNSKNYILILDGFSETQCIDQWKSMKNQLYNKVIVTCRSQYSNQYITAFCDNQHKLCMMDILPFDEEQISKYLKLNTKDLNSQQHNIMNNAVKDIYSLVKTPLILSQFVKSIPKLVQQNHSIYSKQQTSQINKLTILEQIIFQWFNREAFKLETYGEWYDNNIKNEFESFLCTFALDLYNNKNIITYNINLNLDSFQYLSVQYNVQNTDNNKLIMSKRCTPINLKDDCYSFIGKEIRDYFIYLGLIKNLLKQHNLYNKEKQVLFELQNVEYQKVQFNFDNFTFNQILIQDQDVLNYFVAKCLLDTNFEFMINEIVKQSKQTNNLNVASANSMTIISMIGKVFIQQDFSKIKIPRANITNGLFFNCNFNEADLEGCNLQYSHISNCTFDNANMKDVAFGQSTDNIEKCVLNGQVQKSLLFKQTIYIPLLGSDYNQFDVEKKVQEFIHDSNKNVLLITGNAFCGKTTFCQHLTKLLLDQKQYYNSSIMPLYVNLQNLNNFDQILQQIIEYNQNDISVDDLKFYMYSKKPFLLILDAYDEICHQNSLQSIYNNVLLRQNCKIIFTCRTCYILNQPEYEQLFYMDMNSLSKIQIASINDCQIKKYVKQFCQINKKCSDTQYYLEFIQNSLCQQVNNPFILYIICNYILYNQNINQIHTNNIQTINSILSTWFNKEANKQSISNSEIDLKVQQYNYFAQTVALVLYSFNISSFQYNFTYSSEQKNIKQIQNMQADKKADKYTKDLQKINTTSIYFSNNQIDNLFKTSKFQSCKGTFDNNLELAQYLSACPLNIQDNTYSFLHEEFYKYFITQALVFELNQTVQLENFNEANQKIEILDPDFQFNRKLITDQIIICNISNICSKDKLFKCKLLNLIYKSKTDKNINIASANAMTILNQINTIFINDDFRNIQVQGANMSRCQLYNCNLEGANLEGCNLQYAYLQKCNLRNTNLQNIDFGQKPDLIEHKNQVISISSNNKYIYSASFDNTVKHWLLSTGKCINTVKILHKGINTFAFSFDGSQFCTGSVDGTVKLWETKSSKCNITFNDYILVKIHDQQIKQMEVNRMSRITVITLSKNNKFICTGAEDGTINIWEILDKHNLKHIYCIQGYYTNDESKLTNKNAQKYTQNTNGHKQRITSLCFSSNNKYICSGSQDQSIKLWSLDSHTDGGYMWTFEQHQDQVSSLCFSQKDKYIISGSWDKTIKLWDIALKKCILTLNGHVDTITSICISDDGQYIYSGSNDNSIKVWKLEIYNNDDNSCVSGKCINTLIGHTNIVQSLNLNNDNLISGSKDKSIKFWKINPIIQNNENHMNNINHMIFSNDGNYLCSSSIDGVIKVWETQTGNNILSINAHSCTITAICFSFNGKYICSGCEDGYVKVWNVETAQCVQTLLHLNSVNAVSFSQDNEYVCSGSIQTIYLQLVTGGQKETFITQNNINQLFFNQEDNSIYVLVQIGNKQSLLIIDKQSKQYKQHKLFNTLIDHIYLLFDNNKICYTSSKDKLYISEDKIDVKCLISNDDILTVGSSDKKNVYVTYKNGNIQVFSNEGKCLHQFQTFISSINSIYYSHLKKYIASCEFNVVYLLNENQKIIWKTNNNMLDLRKCQISKTQNISEQNRKLIQQRNE</sequence>
<reference evidence="6 7" key="1">
    <citation type="submission" date="2024-07" db="EMBL/GenBank/DDBJ databases">
        <authorList>
            <person name="Akdeniz Z."/>
        </authorList>
    </citation>
    <scope>NUCLEOTIDE SEQUENCE [LARGE SCALE GENOMIC DNA]</scope>
</reference>
<evidence type="ECO:0000313" key="6">
    <source>
        <dbReference type="EMBL" id="CAL5970990.1"/>
    </source>
</evidence>
<dbReference type="InterPro" id="IPR015943">
    <property type="entry name" value="WD40/YVTN_repeat-like_dom_sf"/>
</dbReference>
<dbReference type="PROSITE" id="PS00678">
    <property type="entry name" value="WD_REPEATS_1"/>
    <property type="match status" value="4"/>
</dbReference>
<feature type="repeat" description="WD" evidence="3">
    <location>
        <begin position="1560"/>
        <end position="1601"/>
    </location>
</feature>
<dbReference type="Gene3D" id="2.130.10.10">
    <property type="entry name" value="YVTN repeat-like/Quinoprotein amine dehydrogenase"/>
    <property type="match status" value="4"/>
</dbReference>
<feature type="repeat" description="WD" evidence="3">
    <location>
        <begin position="1480"/>
        <end position="1512"/>
    </location>
</feature>
<dbReference type="Gene3D" id="3.40.50.300">
    <property type="entry name" value="P-loop containing nucleotide triphosphate hydrolases"/>
    <property type="match status" value="2"/>
</dbReference>
<evidence type="ECO:0000256" key="2">
    <source>
        <dbReference type="ARBA" id="ARBA00022737"/>
    </source>
</evidence>
<feature type="repeat" description="WD" evidence="3">
    <location>
        <begin position="1386"/>
        <end position="1427"/>
    </location>
</feature>
<dbReference type="InterPro" id="IPR050505">
    <property type="entry name" value="WDR55/POC1"/>
</dbReference>
<feature type="domain" description="NACHT" evidence="5">
    <location>
        <begin position="668"/>
        <end position="815"/>
    </location>
</feature>
<dbReference type="PROSITE" id="PS50294">
    <property type="entry name" value="WD_REPEATS_REGION"/>
    <property type="match status" value="6"/>
</dbReference>
<dbReference type="PANTHER" id="PTHR44019">
    <property type="entry name" value="WD REPEAT-CONTAINING PROTEIN 55"/>
    <property type="match status" value="1"/>
</dbReference>
<evidence type="ECO:0000256" key="1">
    <source>
        <dbReference type="ARBA" id="ARBA00022574"/>
    </source>
</evidence>
<keyword evidence="1 3" id="KW-0853">WD repeat</keyword>